<dbReference type="CDD" id="cd03395">
    <property type="entry name" value="PAP2_like_4"/>
    <property type="match status" value="1"/>
</dbReference>
<dbReference type="SUPFAM" id="SSF48317">
    <property type="entry name" value="Acid phosphatase/Vanadium-dependent haloperoxidase"/>
    <property type="match status" value="1"/>
</dbReference>
<feature type="domain" description="Phosphatidic acid phosphatase type 2/haloperoxidase" evidence="2">
    <location>
        <begin position="60"/>
        <end position="174"/>
    </location>
</feature>
<gene>
    <name evidence="3" type="ORF">OIU83_12125</name>
</gene>
<organism evidence="3 4">
    <name type="scientific">Flavobacterium shii</name>
    <dbReference type="NCBI Taxonomy" id="2987687"/>
    <lineage>
        <taxon>Bacteria</taxon>
        <taxon>Pseudomonadati</taxon>
        <taxon>Bacteroidota</taxon>
        <taxon>Flavobacteriia</taxon>
        <taxon>Flavobacteriales</taxon>
        <taxon>Flavobacteriaceae</taxon>
        <taxon>Flavobacterium</taxon>
    </lineage>
</organism>
<evidence type="ECO:0000259" key="2">
    <source>
        <dbReference type="SMART" id="SM00014"/>
    </source>
</evidence>
<feature type="transmembrane region" description="Helical" evidence="1">
    <location>
        <begin position="27"/>
        <end position="49"/>
    </location>
</feature>
<dbReference type="EMBL" id="JAOZEW010000012">
    <property type="protein sequence ID" value="MCV9928408.1"/>
    <property type="molecule type" value="Genomic_DNA"/>
</dbReference>
<evidence type="ECO:0000313" key="4">
    <source>
        <dbReference type="Proteomes" id="UP001151079"/>
    </source>
</evidence>
<dbReference type="RefSeq" id="WP_264206523.1">
    <property type="nucleotide sequence ID" value="NZ_JAOZEW010000012.1"/>
</dbReference>
<dbReference type="Pfam" id="PF01569">
    <property type="entry name" value="PAP2"/>
    <property type="match status" value="1"/>
</dbReference>
<dbReference type="InterPro" id="IPR036938">
    <property type="entry name" value="PAP2/HPO_sf"/>
</dbReference>
<keyword evidence="1" id="KW-0472">Membrane</keyword>
<keyword evidence="4" id="KW-1185">Reference proteome</keyword>
<dbReference type="Gene3D" id="1.20.144.10">
    <property type="entry name" value="Phosphatidic acid phosphatase type 2/haloperoxidase"/>
    <property type="match status" value="1"/>
</dbReference>
<dbReference type="PANTHER" id="PTHR14969">
    <property type="entry name" value="SPHINGOSINE-1-PHOSPHATE PHOSPHOHYDROLASE"/>
    <property type="match status" value="1"/>
</dbReference>
<accession>A0A9X3C7G9</accession>
<keyword evidence="1" id="KW-0812">Transmembrane</keyword>
<dbReference type="AlphaFoldDB" id="A0A9X3C7G9"/>
<feature type="transmembrane region" description="Helical" evidence="1">
    <location>
        <begin position="157"/>
        <end position="177"/>
    </location>
</feature>
<dbReference type="Proteomes" id="UP001151079">
    <property type="component" value="Unassembled WGS sequence"/>
</dbReference>
<dbReference type="PANTHER" id="PTHR14969:SF13">
    <property type="entry name" value="AT30094P"/>
    <property type="match status" value="1"/>
</dbReference>
<keyword evidence="1" id="KW-1133">Transmembrane helix</keyword>
<protein>
    <submittedName>
        <fullName evidence="3">Phosphatase PAP2 family protein</fullName>
    </submittedName>
</protein>
<comment type="caution">
    <text evidence="3">The sequence shown here is derived from an EMBL/GenBank/DDBJ whole genome shotgun (WGS) entry which is preliminary data.</text>
</comment>
<sequence>MLEKIQELDTNLFVYLNGLGSETYDNLWLIITKQVNWIPLFLLLFYFIYKKLGTKQTLYLLLFIAILITCTDQLTNLVKNNVQRLRPCNNPDIKSFIRIVQSRDSFSFFSGHAANTMAVATFLYLLLNKYFKYFGLIFLWPLIFAYSRIYLGLHYPLDILCGYLAGATMGFLIYKIYQKVRARYFPV</sequence>
<feature type="transmembrane region" description="Helical" evidence="1">
    <location>
        <begin position="133"/>
        <end position="151"/>
    </location>
</feature>
<feature type="transmembrane region" description="Helical" evidence="1">
    <location>
        <begin position="58"/>
        <end position="75"/>
    </location>
</feature>
<evidence type="ECO:0000256" key="1">
    <source>
        <dbReference type="SAM" id="Phobius"/>
    </source>
</evidence>
<feature type="transmembrane region" description="Helical" evidence="1">
    <location>
        <begin position="106"/>
        <end position="126"/>
    </location>
</feature>
<dbReference type="InterPro" id="IPR000326">
    <property type="entry name" value="PAP2/HPO"/>
</dbReference>
<proteinExistence type="predicted"/>
<dbReference type="SMART" id="SM00014">
    <property type="entry name" value="acidPPc"/>
    <property type="match status" value="1"/>
</dbReference>
<name>A0A9X3C7G9_9FLAO</name>
<reference evidence="3" key="1">
    <citation type="submission" date="2022-10" db="EMBL/GenBank/DDBJ databases">
        <title>Two novel species of Flavobacterium.</title>
        <authorList>
            <person name="Liu Q."/>
            <person name="Xin Y.-H."/>
        </authorList>
    </citation>
    <scope>NUCLEOTIDE SEQUENCE</scope>
    <source>
        <strain evidence="3">LS1R49</strain>
    </source>
</reference>
<evidence type="ECO:0000313" key="3">
    <source>
        <dbReference type="EMBL" id="MCV9928408.1"/>
    </source>
</evidence>